<accession>A0A022R051</accession>
<evidence type="ECO:0000313" key="3">
    <source>
        <dbReference type="Proteomes" id="UP000030748"/>
    </source>
</evidence>
<evidence type="ECO:0000313" key="2">
    <source>
        <dbReference type="EMBL" id="EYU34082.1"/>
    </source>
</evidence>
<keyword evidence="3" id="KW-1185">Reference proteome</keyword>
<organism evidence="2 3">
    <name type="scientific">Erythranthe guttata</name>
    <name type="common">Yellow monkey flower</name>
    <name type="synonym">Mimulus guttatus</name>
    <dbReference type="NCBI Taxonomy" id="4155"/>
    <lineage>
        <taxon>Eukaryota</taxon>
        <taxon>Viridiplantae</taxon>
        <taxon>Streptophyta</taxon>
        <taxon>Embryophyta</taxon>
        <taxon>Tracheophyta</taxon>
        <taxon>Spermatophyta</taxon>
        <taxon>Magnoliopsida</taxon>
        <taxon>eudicotyledons</taxon>
        <taxon>Gunneridae</taxon>
        <taxon>Pentapetalae</taxon>
        <taxon>asterids</taxon>
        <taxon>lamiids</taxon>
        <taxon>Lamiales</taxon>
        <taxon>Phrymaceae</taxon>
        <taxon>Erythranthe</taxon>
    </lineage>
</organism>
<evidence type="ECO:0000256" key="1">
    <source>
        <dbReference type="SAM" id="Coils"/>
    </source>
</evidence>
<proteinExistence type="predicted"/>
<sequence length="166" mass="18364">MDTGLGAHKRYGPIFSLLWVQFLDPAKDPYQITPKIHAPPLNFTISLRGCYQPATAPPPATCRTVDVELRERSPLIGYKRCTPDTLSTQTVAILNTLLLYTCPPNTHKHALDCRRKVSEKMVSVRAKRAKMAAEAAAAAAEAEQQKAVAMAKVRELQDELQKVVLL</sequence>
<dbReference type="AlphaFoldDB" id="A0A022R051"/>
<dbReference type="EMBL" id="KI630728">
    <property type="protein sequence ID" value="EYU34082.1"/>
    <property type="molecule type" value="Genomic_DNA"/>
</dbReference>
<gene>
    <name evidence="2" type="ORF">MIMGU_mgv1a015147mg</name>
</gene>
<protein>
    <submittedName>
        <fullName evidence="2">Uncharacterized protein</fullName>
    </submittedName>
</protein>
<dbReference type="Proteomes" id="UP000030748">
    <property type="component" value="Unassembled WGS sequence"/>
</dbReference>
<reference evidence="2 3" key="1">
    <citation type="journal article" date="2013" name="Proc. Natl. Acad. Sci. U.S.A.">
        <title>Fine-scale variation in meiotic recombination in Mimulus inferred from population shotgun sequencing.</title>
        <authorList>
            <person name="Hellsten U."/>
            <person name="Wright K.M."/>
            <person name="Jenkins J."/>
            <person name="Shu S."/>
            <person name="Yuan Y."/>
            <person name="Wessler S.R."/>
            <person name="Schmutz J."/>
            <person name="Willis J.H."/>
            <person name="Rokhsar D.S."/>
        </authorList>
    </citation>
    <scope>NUCLEOTIDE SEQUENCE [LARGE SCALE GENOMIC DNA]</scope>
    <source>
        <strain evidence="3">cv. DUN x IM62</strain>
    </source>
</reference>
<keyword evidence="1" id="KW-0175">Coiled coil</keyword>
<name>A0A022R051_ERYGU</name>
<feature type="coiled-coil region" evidence="1">
    <location>
        <begin position="132"/>
        <end position="159"/>
    </location>
</feature>